<accession>A0ACB7YV21</accession>
<dbReference type="Proteomes" id="UP000828048">
    <property type="component" value="Chromosome 3"/>
</dbReference>
<sequence>MPPNEQSEIKESPSISSEEKDHLERSTKKIKNVHTVDIYPEQERPMETEVTAAEEFQPSVVMETDSSDISQNHPPSSLSEGPHTTSISTAEIKHRSFKDAVLQSKEPSKEDLEKRLAEFLDSDEEDMDKIVSDEEMALIEAAMAAARSSLSSLSQLQKNARSIQSITLLLKRRLSMEGQPSLAGGDIENAGGGCSSRKRNRVFESLLHSFRRNKGLAITKSVQQPTIAPNAWSKASSSLSF</sequence>
<proteinExistence type="predicted"/>
<reference evidence="1 2" key="1">
    <citation type="journal article" date="2021" name="Hortic Res">
        <title>High-quality reference genome and annotation aids understanding of berry development for evergreen blueberry (Vaccinium darrowii).</title>
        <authorList>
            <person name="Yu J."/>
            <person name="Hulse-Kemp A.M."/>
            <person name="Babiker E."/>
            <person name="Staton M."/>
        </authorList>
    </citation>
    <scope>NUCLEOTIDE SEQUENCE [LARGE SCALE GENOMIC DNA]</scope>
    <source>
        <strain evidence="2">cv. NJ 8807/NJ 8810</strain>
        <tissue evidence="1">Young leaf</tissue>
    </source>
</reference>
<comment type="caution">
    <text evidence="1">The sequence shown here is derived from an EMBL/GenBank/DDBJ whole genome shotgun (WGS) entry which is preliminary data.</text>
</comment>
<gene>
    <name evidence="1" type="ORF">Vadar_011349</name>
</gene>
<organism evidence="1 2">
    <name type="scientific">Vaccinium darrowii</name>
    <dbReference type="NCBI Taxonomy" id="229202"/>
    <lineage>
        <taxon>Eukaryota</taxon>
        <taxon>Viridiplantae</taxon>
        <taxon>Streptophyta</taxon>
        <taxon>Embryophyta</taxon>
        <taxon>Tracheophyta</taxon>
        <taxon>Spermatophyta</taxon>
        <taxon>Magnoliopsida</taxon>
        <taxon>eudicotyledons</taxon>
        <taxon>Gunneridae</taxon>
        <taxon>Pentapetalae</taxon>
        <taxon>asterids</taxon>
        <taxon>Ericales</taxon>
        <taxon>Ericaceae</taxon>
        <taxon>Vaccinioideae</taxon>
        <taxon>Vaccinieae</taxon>
        <taxon>Vaccinium</taxon>
    </lineage>
</organism>
<dbReference type="EMBL" id="CM037153">
    <property type="protein sequence ID" value="KAH7857328.1"/>
    <property type="molecule type" value="Genomic_DNA"/>
</dbReference>
<protein>
    <submittedName>
        <fullName evidence="1">Uncharacterized protein</fullName>
    </submittedName>
</protein>
<name>A0ACB7YV21_9ERIC</name>
<evidence type="ECO:0000313" key="1">
    <source>
        <dbReference type="EMBL" id="KAH7857328.1"/>
    </source>
</evidence>
<evidence type="ECO:0000313" key="2">
    <source>
        <dbReference type="Proteomes" id="UP000828048"/>
    </source>
</evidence>
<keyword evidence="2" id="KW-1185">Reference proteome</keyword>